<dbReference type="AlphaFoldDB" id="A0A9Q3KIN6"/>
<accession>A0A9Q3KIN6</accession>
<comment type="caution">
    <text evidence="2">The sequence shown here is derived from an EMBL/GenBank/DDBJ whole genome shotgun (WGS) entry which is preliminary data.</text>
</comment>
<organism evidence="2 3">
    <name type="scientific">Austropuccinia psidii MF-1</name>
    <dbReference type="NCBI Taxonomy" id="1389203"/>
    <lineage>
        <taxon>Eukaryota</taxon>
        <taxon>Fungi</taxon>
        <taxon>Dikarya</taxon>
        <taxon>Basidiomycota</taxon>
        <taxon>Pucciniomycotina</taxon>
        <taxon>Pucciniomycetes</taxon>
        <taxon>Pucciniales</taxon>
        <taxon>Sphaerophragmiaceae</taxon>
        <taxon>Austropuccinia</taxon>
    </lineage>
</organism>
<reference evidence="2" key="1">
    <citation type="submission" date="2021-03" db="EMBL/GenBank/DDBJ databases">
        <title>Draft genome sequence of rust myrtle Austropuccinia psidii MF-1, a brazilian biotype.</title>
        <authorList>
            <person name="Quecine M.C."/>
            <person name="Pachon D.M.R."/>
            <person name="Bonatelli M.L."/>
            <person name="Correr F.H."/>
            <person name="Franceschini L.M."/>
            <person name="Leite T.F."/>
            <person name="Margarido G.R.A."/>
            <person name="Almeida C.A."/>
            <person name="Ferrarezi J.A."/>
            <person name="Labate C.A."/>
        </authorList>
    </citation>
    <scope>NUCLEOTIDE SEQUENCE</scope>
    <source>
        <strain evidence="2">MF-1</strain>
    </source>
</reference>
<proteinExistence type="predicted"/>
<sequence>MLIHCVTIPTMQQDALARTPLLSMMMKAFLSRNGLPDPKLADANNSGRLAQCPPVLICPPPLQGHHPMVTSLLDWREVIIRPMKHRNGKRKFKLGMIVTMGFKHQIKKNPTKSPLTRHSHSWYASQSKFVGTDSRPKCHPMVGGLVPFPSQSSEFQVPSHEDASTCEPEPEVAPMQSTEERFARPATPCSVIIIDDTPIGSPPPSTPTPIPSPEIPSFPQ</sequence>
<dbReference type="EMBL" id="AVOT02112263">
    <property type="protein sequence ID" value="MBW0582328.1"/>
    <property type="molecule type" value="Genomic_DNA"/>
</dbReference>
<protein>
    <submittedName>
        <fullName evidence="2">Uncharacterized protein</fullName>
    </submittedName>
</protein>
<gene>
    <name evidence="2" type="ORF">O181_122043</name>
</gene>
<feature type="region of interest" description="Disordered" evidence="1">
    <location>
        <begin position="152"/>
        <end position="220"/>
    </location>
</feature>
<dbReference type="Proteomes" id="UP000765509">
    <property type="component" value="Unassembled WGS sequence"/>
</dbReference>
<feature type="compositionally biased region" description="Pro residues" evidence="1">
    <location>
        <begin position="200"/>
        <end position="220"/>
    </location>
</feature>
<name>A0A9Q3KIN6_9BASI</name>
<evidence type="ECO:0000313" key="2">
    <source>
        <dbReference type="EMBL" id="MBW0582328.1"/>
    </source>
</evidence>
<keyword evidence="3" id="KW-1185">Reference proteome</keyword>
<evidence type="ECO:0000256" key="1">
    <source>
        <dbReference type="SAM" id="MobiDB-lite"/>
    </source>
</evidence>
<evidence type="ECO:0000313" key="3">
    <source>
        <dbReference type="Proteomes" id="UP000765509"/>
    </source>
</evidence>